<proteinExistence type="predicted"/>
<comment type="caution">
    <text evidence="1">The sequence shown here is derived from an EMBL/GenBank/DDBJ whole genome shotgun (WGS) entry which is preliminary data.</text>
</comment>
<accession>A0ABV5AVM6</accession>
<gene>
    <name evidence="1" type="ORF">ACE41H_15955</name>
</gene>
<keyword evidence="2" id="KW-1185">Reference proteome</keyword>
<evidence type="ECO:0000313" key="1">
    <source>
        <dbReference type="EMBL" id="MFB5268259.1"/>
    </source>
</evidence>
<evidence type="ECO:0000313" key="2">
    <source>
        <dbReference type="Proteomes" id="UP001580346"/>
    </source>
</evidence>
<dbReference type="EMBL" id="JBHHMI010000014">
    <property type="protein sequence ID" value="MFB5268259.1"/>
    <property type="molecule type" value="Genomic_DNA"/>
</dbReference>
<organism evidence="1 2">
    <name type="scientific">Paenibacillus enshidis</name>
    <dbReference type="NCBI Taxonomy" id="1458439"/>
    <lineage>
        <taxon>Bacteria</taxon>
        <taxon>Bacillati</taxon>
        <taxon>Bacillota</taxon>
        <taxon>Bacilli</taxon>
        <taxon>Bacillales</taxon>
        <taxon>Paenibacillaceae</taxon>
        <taxon>Paenibacillus</taxon>
    </lineage>
</organism>
<reference evidence="1 2" key="1">
    <citation type="submission" date="2024-09" db="EMBL/GenBank/DDBJ databases">
        <title>Paenibacillus zeirhizospherea sp. nov., isolated from surface of the maize (Zea mays) roots in a horticulture field, Hungary.</title>
        <authorList>
            <person name="Marton D."/>
            <person name="Farkas M."/>
            <person name="Bedics A."/>
            <person name="Toth E."/>
            <person name="Tancsics A."/>
            <person name="Boka K."/>
            <person name="Maroti G."/>
            <person name="Kriszt B."/>
            <person name="Cserhati M."/>
        </authorList>
    </citation>
    <scope>NUCLEOTIDE SEQUENCE [LARGE SCALE GENOMIC DNA]</scope>
    <source>
        <strain evidence="1 2">KCTC 33519</strain>
    </source>
</reference>
<name>A0ABV5AVM6_9BACL</name>
<protein>
    <submittedName>
        <fullName evidence="1">DUF4258 domain-containing protein</fullName>
    </submittedName>
</protein>
<sequence>MAKNKFSTQAQPANIIIKKLIEIIFKQVVKQGTSQTVKATSRNIVTQISKHAIEEAVKDGITSLMVDNLLAEKPSGMYRVEKYYDTLRGSSRIMFDRSNKVVLVIDNIQNTVITIYETESIKTIDNRVKNGRWVSANFKFE</sequence>
<dbReference type="Proteomes" id="UP001580346">
    <property type="component" value="Unassembled WGS sequence"/>
</dbReference>
<dbReference type="RefSeq" id="WP_375356423.1">
    <property type="nucleotide sequence ID" value="NZ_JBHHMI010000014.1"/>
</dbReference>